<sequence>MFLVFLFLFIGPSQGEVYKVGDSSGWTIIGNVNYTAWATSKTFHVGDTIVFEYNKQYHNVLEVKEADFSTCTTASPLAKFTTGNDSIPIKQAGQQYFICGFPGHCEGGQKVEIMVHKLTSSSAAPLTSSAVVPSASPGAPPTSPNNAASETHKALYYFSLLVVFVSTLLV</sequence>
<evidence type="ECO:0000313" key="2">
    <source>
        <dbReference type="Proteomes" id="UP000827976"/>
    </source>
</evidence>
<accession>A0ACB7VMT8</accession>
<keyword evidence="2" id="KW-1185">Reference proteome</keyword>
<dbReference type="EMBL" id="CM037018">
    <property type="protein sequence ID" value="KAH7675391.1"/>
    <property type="molecule type" value="Genomic_DNA"/>
</dbReference>
<dbReference type="Proteomes" id="UP000827976">
    <property type="component" value="Chromosome 8"/>
</dbReference>
<evidence type="ECO:0000313" key="1">
    <source>
        <dbReference type="EMBL" id="KAH7675391.1"/>
    </source>
</evidence>
<proteinExistence type="predicted"/>
<protein>
    <submittedName>
        <fullName evidence="1">Cupredoxins domain-containing protein</fullName>
    </submittedName>
</protein>
<organism evidence="1 2">
    <name type="scientific">Dioscorea alata</name>
    <name type="common">Purple yam</name>
    <dbReference type="NCBI Taxonomy" id="55571"/>
    <lineage>
        <taxon>Eukaryota</taxon>
        <taxon>Viridiplantae</taxon>
        <taxon>Streptophyta</taxon>
        <taxon>Embryophyta</taxon>
        <taxon>Tracheophyta</taxon>
        <taxon>Spermatophyta</taxon>
        <taxon>Magnoliopsida</taxon>
        <taxon>Liliopsida</taxon>
        <taxon>Dioscoreales</taxon>
        <taxon>Dioscoreaceae</taxon>
        <taxon>Dioscorea</taxon>
    </lineage>
</organism>
<name>A0ACB7VMT8_DIOAL</name>
<reference evidence="2" key="1">
    <citation type="journal article" date="2022" name="Nat. Commun.">
        <title>Chromosome evolution and the genetic basis of agronomically important traits in greater yam.</title>
        <authorList>
            <person name="Bredeson J.V."/>
            <person name="Lyons J.B."/>
            <person name="Oniyinde I.O."/>
            <person name="Okereke N.R."/>
            <person name="Kolade O."/>
            <person name="Nnabue I."/>
            <person name="Nwadili C.O."/>
            <person name="Hribova E."/>
            <person name="Parker M."/>
            <person name="Nwogha J."/>
            <person name="Shu S."/>
            <person name="Carlson J."/>
            <person name="Kariba R."/>
            <person name="Muthemba S."/>
            <person name="Knop K."/>
            <person name="Barton G.J."/>
            <person name="Sherwood A.V."/>
            <person name="Lopez-Montes A."/>
            <person name="Asiedu R."/>
            <person name="Jamnadass R."/>
            <person name="Muchugi A."/>
            <person name="Goodstein D."/>
            <person name="Egesi C.N."/>
            <person name="Featherston J."/>
            <person name="Asfaw A."/>
            <person name="Simpson G.G."/>
            <person name="Dolezel J."/>
            <person name="Hendre P.S."/>
            <person name="Van Deynze A."/>
            <person name="Kumar P.L."/>
            <person name="Obidiegwu J.E."/>
            <person name="Bhattacharjee R."/>
            <person name="Rokhsar D.S."/>
        </authorList>
    </citation>
    <scope>NUCLEOTIDE SEQUENCE [LARGE SCALE GENOMIC DNA]</scope>
    <source>
        <strain evidence="2">cv. TDa95/00328</strain>
    </source>
</reference>
<gene>
    <name evidence="1" type="ORF">IHE45_08G131000</name>
</gene>
<comment type="caution">
    <text evidence="1">The sequence shown here is derived from an EMBL/GenBank/DDBJ whole genome shotgun (WGS) entry which is preliminary data.</text>
</comment>